<protein>
    <submittedName>
        <fullName evidence="3">Sugar phosphate isomerase/epimerase</fullName>
    </submittedName>
</protein>
<dbReference type="Proteomes" id="UP000273119">
    <property type="component" value="Unassembled WGS sequence"/>
</dbReference>
<gene>
    <name evidence="3" type="ORF">DWQ67_00265</name>
</gene>
<feature type="domain" description="Xylose isomerase-like TIM barrel" evidence="2">
    <location>
        <begin position="33"/>
        <end position="266"/>
    </location>
</feature>
<proteinExistence type="predicted"/>
<dbReference type="Pfam" id="PF01261">
    <property type="entry name" value="AP_endonuc_2"/>
    <property type="match status" value="1"/>
</dbReference>
<keyword evidence="3" id="KW-0413">Isomerase</keyword>
<organism evidence="3 4">
    <name type="scientific">Galactobacter caseinivorans</name>
    <dbReference type="NCBI Taxonomy" id="2676123"/>
    <lineage>
        <taxon>Bacteria</taxon>
        <taxon>Bacillati</taxon>
        <taxon>Actinomycetota</taxon>
        <taxon>Actinomycetes</taxon>
        <taxon>Micrococcales</taxon>
        <taxon>Micrococcaceae</taxon>
        <taxon>Galactobacter</taxon>
    </lineage>
</organism>
<dbReference type="Gene3D" id="3.20.20.150">
    <property type="entry name" value="Divalent-metal-dependent TIM barrel enzymes"/>
    <property type="match status" value="1"/>
</dbReference>
<dbReference type="InterPro" id="IPR036237">
    <property type="entry name" value="Xyl_isomerase-like_sf"/>
</dbReference>
<comment type="caution">
    <text evidence="3">The sequence shown here is derived from an EMBL/GenBank/DDBJ whole genome shotgun (WGS) entry which is preliminary data.</text>
</comment>
<evidence type="ECO:0000313" key="4">
    <source>
        <dbReference type="Proteomes" id="UP000273119"/>
    </source>
</evidence>
<accession>A0A496PLC6</accession>
<sequence length="274" mass="30162">MNPGWPGSPQVGEPIPVALSTSSVFPLGPDHAFAVADDLGYDGVEVLVTGNSLSRDGDQLHALQQRFGMPVMAIHAPTLLLTQQVWGGAWTKIQRSALLAHELGCDVVVVHPPFRWQGKYASGFEEGVRRANESYGVRIAVENMYPWRARGTETQMYMPHWDPVPMDYKYVTWDFSHASIDRMDSLSAVKKLGDRLTHVHLCDGTENGADEHLAPGMGTQPVAQTLDYLASSGWVGSVAAEVSTRKFRKTPGELERVLGETLEFARTHLKRPTA</sequence>
<dbReference type="InterPro" id="IPR013022">
    <property type="entry name" value="Xyl_isomerase-like_TIM-brl"/>
</dbReference>
<dbReference type="PANTHER" id="PTHR12110">
    <property type="entry name" value="HYDROXYPYRUVATE ISOMERASE"/>
    <property type="match status" value="1"/>
</dbReference>
<name>A0A496PLC6_9MICC</name>
<dbReference type="AlphaFoldDB" id="A0A496PLC6"/>
<dbReference type="RefSeq" id="WP_121483601.1">
    <property type="nucleotide sequence ID" value="NZ_QQXL01000001.1"/>
</dbReference>
<dbReference type="SUPFAM" id="SSF51658">
    <property type="entry name" value="Xylose isomerase-like"/>
    <property type="match status" value="1"/>
</dbReference>
<keyword evidence="4" id="KW-1185">Reference proteome</keyword>
<dbReference type="GO" id="GO:0016853">
    <property type="term" value="F:isomerase activity"/>
    <property type="evidence" value="ECO:0007669"/>
    <property type="project" value="UniProtKB-KW"/>
</dbReference>
<evidence type="ECO:0000259" key="2">
    <source>
        <dbReference type="Pfam" id="PF01261"/>
    </source>
</evidence>
<keyword evidence="1" id="KW-0119">Carbohydrate metabolism</keyword>
<evidence type="ECO:0000313" key="3">
    <source>
        <dbReference type="EMBL" id="RKW71337.1"/>
    </source>
</evidence>
<dbReference type="EMBL" id="QQXL01000001">
    <property type="protein sequence ID" value="RKW71337.1"/>
    <property type="molecule type" value="Genomic_DNA"/>
</dbReference>
<evidence type="ECO:0000256" key="1">
    <source>
        <dbReference type="ARBA" id="ARBA00023277"/>
    </source>
</evidence>
<dbReference type="InterPro" id="IPR050312">
    <property type="entry name" value="IolE/XylAMocC-like"/>
</dbReference>
<dbReference type="PANTHER" id="PTHR12110:SF47">
    <property type="match status" value="1"/>
</dbReference>
<reference evidence="3 4" key="1">
    <citation type="submission" date="2018-07" db="EMBL/GenBank/DDBJ databases">
        <title>Arthrobacter sp. nov., isolated from raw cow's milk with high bacterial count.</title>
        <authorList>
            <person name="Hahne J."/>
            <person name="Isele D."/>
            <person name="Lipski A."/>
        </authorList>
    </citation>
    <scope>NUCLEOTIDE SEQUENCE [LARGE SCALE GENOMIC DNA]</scope>
    <source>
        <strain evidence="3 4">JZ R-183</strain>
    </source>
</reference>